<dbReference type="EMBL" id="BMEX01000002">
    <property type="protein sequence ID" value="GGA37769.1"/>
    <property type="molecule type" value="Genomic_DNA"/>
</dbReference>
<keyword evidence="1" id="KW-0472">Membrane</keyword>
<evidence type="ECO:0000313" key="2">
    <source>
        <dbReference type="EMBL" id="GGA37769.1"/>
    </source>
</evidence>
<accession>A0ABQ1G6K4</accession>
<proteinExistence type="predicted"/>
<sequence>MAKEVKSPLRQDLSQGVMCFGSCLAASKRYFTAYLVSNSIGAFFLIQLCYFSLIRSRYLHHLKKAML</sequence>
<dbReference type="Proteomes" id="UP000617979">
    <property type="component" value="Unassembled WGS sequence"/>
</dbReference>
<comment type="caution">
    <text evidence="2">The sequence shown here is derived from an EMBL/GenBank/DDBJ whole genome shotgun (WGS) entry which is preliminary data.</text>
</comment>
<keyword evidence="1" id="KW-1133">Transmembrane helix</keyword>
<organism evidence="2 3">
    <name type="scientific">Kroppenstedtia guangzhouensis</name>
    <dbReference type="NCBI Taxonomy" id="1274356"/>
    <lineage>
        <taxon>Bacteria</taxon>
        <taxon>Bacillati</taxon>
        <taxon>Bacillota</taxon>
        <taxon>Bacilli</taxon>
        <taxon>Bacillales</taxon>
        <taxon>Thermoactinomycetaceae</taxon>
        <taxon>Kroppenstedtia</taxon>
    </lineage>
</organism>
<gene>
    <name evidence="2" type="ORF">GCM10007416_08340</name>
</gene>
<reference evidence="3" key="1">
    <citation type="journal article" date="2019" name="Int. J. Syst. Evol. Microbiol.">
        <title>The Global Catalogue of Microorganisms (GCM) 10K type strain sequencing project: providing services to taxonomists for standard genome sequencing and annotation.</title>
        <authorList>
            <consortium name="The Broad Institute Genomics Platform"/>
            <consortium name="The Broad Institute Genome Sequencing Center for Infectious Disease"/>
            <person name="Wu L."/>
            <person name="Ma J."/>
        </authorList>
    </citation>
    <scope>NUCLEOTIDE SEQUENCE [LARGE SCALE GENOMIC DNA]</scope>
    <source>
        <strain evidence="3">CGMCC 1.12404</strain>
    </source>
</reference>
<keyword evidence="3" id="KW-1185">Reference proteome</keyword>
<keyword evidence="1" id="KW-0812">Transmembrane</keyword>
<protein>
    <submittedName>
        <fullName evidence="2">Uncharacterized protein</fullName>
    </submittedName>
</protein>
<evidence type="ECO:0000313" key="3">
    <source>
        <dbReference type="Proteomes" id="UP000617979"/>
    </source>
</evidence>
<evidence type="ECO:0000256" key="1">
    <source>
        <dbReference type="SAM" id="Phobius"/>
    </source>
</evidence>
<name>A0ABQ1G6K4_9BACL</name>
<feature type="transmembrane region" description="Helical" evidence="1">
    <location>
        <begin position="31"/>
        <end position="54"/>
    </location>
</feature>